<feature type="signal peptide" evidence="6">
    <location>
        <begin position="1"/>
        <end position="21"/>
    </location>
</feature>
<keyword evidence="4 5" id="KW-0472">Membrane</keyword>
<dbReference type="EMBL" id="KI979371">
    <property type="protein sequence ID" value="EXK77947.1"/>
    <property type="molecule type" value="Genomic_DNA"/>
</dbReference>
<accession>X0C5B6</accession>
<feature type="transmembrane region" description="Helical" evidence="5">
    <location>
        <begin position="162"/>
        <end position="183"/>
    </location>
</feature>
<evidence type="ECO:0000256" key="3">
    <source>
        <dbReference type="ARBA" id="ARBA00022989"/>
    </source>
</evidence>
<dbReference type="InterPro" id="IPR032805">
    <property type="entry name" value="Wax_synthase_dom"/>
</dbReference>
<organism evidence="8 9">
    <name type="scientific">Fusarium oxysporum f. sp. raphani 54005</name>
    <dbReference type="NCBI Taxonomy" id="1089458"/>
    <lineage>
        <taxon>Eukaryota</taxon>
        <taxon>Fungi</taxon>
        <taxon>Dikarya</taxon>
        <taxon>Ascomycota</taxon>
        <taxon>Pezizomycotina</taxon>
        <taxon>Sordariomycetes</taxon>
        <taxon>Hypocreomycetidae</taxon>
        <taxon>Hypocreales</taxon>
        <taxon>Nectriaceae</taxon>
        <taxon>Fusarium</taxon>
        <taxon>Fusarium oxysporum species complex</taxon>
    </lineage>
</organism>
<keyword evidence="3 5" id="KW-1133">Transmembrane helix</keyword>
<reference evidence="8 9" key="1">
    <citation type="submission" date="2011-11" db="EMBL/GenBank/DDBJ databases">
        <title>The Genome Sequence of Fusarium oxysporum PHW815.</title>
        <authorList>
            <consortium name="The Broad Institute Genome Sequencing Platform"/>
            <person name="Ma L.-J."/>
            <person name="Gale L.R."/>
            <person name="Schwartz D.C."/>
            <person name="Zhou S."/>
            <person name="Corby-Kistler H."/>
            <person name="Young S.K."/>
            <person name="Zeng Q."/>
            <person name="Gargeya S."/>
            <person name="Fitzgerald M."/>
            <person name="Haas B."/>
            <person name="Abouelleil A."/>
            <person name="Alvarado L."/>
            <person name="Arachchi H.M."/>
            <person name="Berlin A."/>
            <person name="Brown A."/>
            <person name="Chapman S.B."/>
            <person name="Chen Z."/>
            <person name="Dunbar C."/>
            <person name="Freedman E."/>
            <person name="Gearin G."/>
            <person name="Goldberg J."/>
            <person name="Griggs A."/>
            <person name="Gujja S."/>
            <person name="Heiman D."/>
            <person name="Howarth C."/>
            <person name="Larson L."/>
            <person name="Lui A."/>
            <person name="MacDonald P.J.P."/>
            <person name="Montmayeur A."/>
            <person name="Murphy C."/>
            <person name="Neiman D."/>
            <person name="Pearson M."/>
            <person name="Priest M."/>
            <person name="Roberts A."/>
            <person name="Saif S."/>
            <person name="Shea T."/>
            <person name="Shenoy N."/>
            <person name="Sisk P."/>
            <person name="Stolte C."/>
            <person name="Sykes S."/>
            <person name="Wortman J."/>
            <person name="Nusbaum C."/>
            <person name="Birren B."/>
        </authorList>
    </citation>
    <scope>NUCLEOTIDE SEQUENCE [LARGE SCALE GENOMIC DNA]</scope>
    <source>
        <strain evidence="8 9">54005</strain>
    </source>
</reference>
<evidence type="ECO:0000256" key="6">
    <source>
        <dbReference type="SAM" id="SignalP"/>
    </source>
</evidence>
<evidence type="ECO:0000313" key="8">
    <source>
        <dbReference type="EMBL" id="EXK77947.1"/>
    </source>
</evidence>
<feature type="transmembrane region" description="Helical" evidence="5">
    <location>
        <begin position="224"/>
        <end position="243"/>
    </location>
</feature>
<feature type="domain" description="Wax synthase" evidence="7">
    <location>
        <begin position="249"/>
        <end position="291"/>
    </location>
</feature>
<keyword evidence="2 5" id="KW-0812">Transmembrane</keyword>
<feature type="transmembrane region" description="Helical" evidence="5">
    <location>
        <begin position="31"/>
        <end position="49"/>
    </location>
</feature>
<proteinExistence type="predicted"/>
<evidence type="ECO:0000259" key="7">
    <source>
        <dbReference type="Pfam" id="PF13813"/>
    </source>
</evidence>
<evidence type="ECO:0000256" key="1">
    <source>
        <dbReference type="ARBA" id="ARBA00004141"/>
    </source>
</evidence>
<protein>
    <recommendedName>
        <fullName evidence="7">Wax synthase domain-containing protein</fullName>
    </recommendedName>
</protein>
<keyword evidence="9" id="KW-1185">Reference proteome</keyword>
<evidence type="ECO:0000256" key="5">
    <source>
        <dbReference type="SAM" id="Phobius"/>
    </source>
</evidence>
<dbReference type="Pfam" id="PF13813">
    <property type="entry name" value="MBOAT_2"/>
    <property type="match status" value="1"/>
</dbReference>
<sequence>MLALVISLLGIELLLTSTAVAFRNEDSLIRLGFLPLMGIATYKIMIICANGQLESHIAHAVLGSGSVYRIIHYVAIVLLDRWSFEAKGPTSSLGGLEPGSDMAREEFSWSLKDLEERIRFGIRVSTTTRFSTTKWSIKYVPQFDDNKPGLVPARSEFLWRTFIRVGSLGCCLGLLGTFAQNFWKHNASMFSQEYVPVYSRLQEVTLAELSIRIAGVLSYWVMQYLSLSLMYGFLSFLAVLVHLSDVEEWPPVFGPMNETWSIARFWGRFYHQNIRRGCSSIAHFLTYSCLRLTTGGFFGRYGTWNIEGREQSNNFFSDATAWHAV</sequence>
<dbReference type="Proteomes" id="UP000030663">
    <property type="component" value="Unassembled WGS sequence"/>
</dbReference>
<evidence type="ECO:0000256" key="4">
    <source>
        <dbReference type="ARBA" id="ARBA00023136"/>
    </source>
</evidence>
<evidence type="ECO:0000313" key="9">
    <source>
        <dbReference type="Proteomes" id="UP000030663"/>
    </source>
</evidence>
<dbReference type="AlphaFoldDB" id="X0C5B6"/>
<gene>
    <name evidence="8" type="ORF">FOQG_17353</name>
</gene>
<evidence type="ECO:0000256" key="2">
    <source>
        <dbReference type="ARBA" id="ARBA00022692"/>
    </source>
</evidence>
<name>X0C5B6_FUSOX</name>
<feature type="chain" id="PRO_5004936960" description="Wax synthase domain-containing protein" evidence="6">
    <location>
        <begin position="22"/>
        <end position="325"/>
    </location>
</feature>
<keyword evidence="6" id="KW-0732">Signal</keyword>
<dbReference type="GO" id="GO:0016020">
    <property type="term" value="C:membrane"/>
    <property type="evidence" value="ECO:0007669"/>
    <property type="project" value="UniProtKB-SubCell"/>
</dbReference>
<comment type="subcellular location">
    <subcellularLocation>
        <location evidence="1">Membrane</location>
        <topology evidence="1">Multi-pass membrane protein</topology>
    </subcellularLocation>
</comment>
<dbReference type="HOGENOM" id="CLU_032731_0_1_1"/>